<dbReference type="AlphaFoldDB" id="A0A9D4WSU5"/>
<dbReference type="EMBL" id="JAMSHJ010000005">
    <property type="protein sequence ID" value="KAI5406968.1"/>
    <property type="molecule type" value="Genomic_DNA"/>
</dbReference>
<comment type="caution">
    <text evidence="2">The sequence shown here is derived from an EMBL/GenBank/DDBJ whole genome shotgun (WGS) entry which is preliminary data.</text>
</comment>
<organism evidence="2 3">
    <name type="scientific">Pisum sativum</name>
    <name type="common">Garden pea</name>
    <name type="synonym">Lathyrus oleraceus</name>
    <dbReference type="NCBI Taxonomy" id="3888"/>
    <lineage>
        <taxon>Eukaryota</taxon>
        <taxon>Viridiplantae</taxon>
        <taxon>Streptophyta</taxon>
        <taxon>Embryophyta</taxon>
        <taxon>Tracheophyta</taxon>
        <taxon>Spermatophyta</taxon>
        <taxon>Magnoliopsida</taxon>
        <taxon>eudicotyledons</taxon>
        <taxon>Gunneridae</taxon>
        <taxon>Pentapetalae</taxon>
        <taxon>rosids</taxon>
        <taxon>fabids</taxon>
        <taxon>Fabales</taxon>
        <taxon>Fabaceae</taxon>
        <taxon>Papilionoideae</taxon>
        <taxon>50 kb inversion clade</taxon>
        <taxon>NPAAA clade</taxon>
        <taxon>Hologalegina</taxon>
        <taxon>IRL clade</taxon>
        <taxon>Fabeae</taxon>
        <taxon>Lathyrus</taxon>
    </lineage>
</organism>
<protein>
    <submittedName>
        <fullName evidence="2">Uncharacterized protein</fullName>
    </submittedName>
</protein>
<dbReference type="Gramene" id="Psat05G0328300-T1">
    <property type="protein sequence ID" value="KAI5406968.1"/>
    <property type="gene ID" value="KIW84_053283"/>
</dbReference>
<proteinExistence type="predicted"/>
<evidence type="ECO:0000313" key="2">
    <source>
        <dbReference type="EMBL" id="KAI5406968.1"/>
    </source>
</evidence>
<evidence type="ECO:0000256" key="1">
    <source>
        <dbReference type="SAM" id="MobiDB-lite"/>
    </source>
</evidence>
<dbReference type="Proteomes" id="UP001058974">
    <property type="component" value="Chromosome 5"/>
</dbReference>
<gene>
    <name evidence="2" type="ORF">KIW84_053283</name>
</gene>
<name>A0A9D4WSU5_PEA</name>
<keyword evidence="3" id="KW-1185">Reference proteome</keyword>
<accession>A0A9D4WSU5</accession>
<evidence type="ECO:0000313" key="3">
    <source>
        <dbReference type="Proteomes" id="UP001058974"/>
    </source>
</evidence>
<reference evidence="2 3" key="1">
    <citation type="journal article" date="2022" name="Nat. Genet.">
        <title>Improved pea reference genome and pan-genome highlight genomic features and evolutionary characteristics.</title>
        <authorList>
            <person name="Yang T."/>
            <person name="Liu R."/>
            <person name="Luo Y."/>
            <person name="Hu S."/>
            <person name="Wang D."/>
            <person name="Wang C."/>
            <person name="Pandey M.K."/>
            <person name="Ge S."/>
            <person name="Xu Q."/>
            <person name="Li N."/>
            <person name="Li G."/>
            <person name="Huang Y."/>
            <person name="Saxena R.K."/>
            <person name="Ji Y."/>
            <person name="Li M."/>
            <person name="Yan X."/>
            <person name="He Y."/>
            <person name="Liu Y."/>
            <person name="Wang X."/>
            <person name="Xiang C."/>
            <person name="Varshney R.K."/>
            <person name="Ding H."/>
            <person name="Gao S."/>
            <person name="Zong X."/>
        </authorList>
    </citation>
    <scope>NUCLEOTIDE SEQUENCE [LARGE SCALE GENOMIC DNA]</scope>
    <source>
        <strain evidence="2 3">cv. Zhongwan 6</strain>
    </source>
</reference>
<sequence length="90" mass="10089">MGYTSYDFDNSSNHAEEGGEEDCDLPELARLSKQEEKVIQSHEGRCEIVIPSTAEDMPGSDTNVIAHKLPWREDCPPKKQNAGACIREPW</sequence>
<feature type="region of interest" description="Disordered" evidence="1">
    <location>
        <begin position="1"/>
        <end position="24"/>
    </location>
</feature>